<dbReference type="InterPro" id="IPR013320">
    <property type="entry name" value="ConA-like_dom_sf"/>
</dbReference>
<name>A0A829W6Z5_9FIRM</name>
<proteinExistence type="predicted"/>
<dbReference type="EMBL" id="BJLB01000001">
    <property type="protein sequence ID" value="GEA38037.1"/>
    <property type="molecule type" value="Genomic_DNA"/>
</dbReference>
<organism evidence="3 4">
    <name type="scientific">Enterocloster clostridioformis</name>
    <dbReference type="NCBI Taxonomy" id="1531"/>
    <lineage>
        <taxon>Bacteria</taxon>
        <taxon>Bacillati</taxon>
        <taxon>Bacillota</taxon>
        <taxon>Clostridia</taxon>
        <taxon>Lachnospirales</taxon>
        <taxon>Lachnospiraceae</taxon>
        <taxon>Enterocloster</taxon>
    </lineage>
</organism>
<feature type="region of interest" description="Disordered" evidence="1">
    <location>
        <begin position="77"/>
        <end position="99"/>
    </location>
</feature>
<dbReference type="InterPro" id="IPR041542">
    <property type="entry name" value="GH43_C2"/>
</dbReference>
<dbReference type="SUPFAM" id="SSF49899">
    <property type="entry name" value="Concanavalin A-like lectins/glucanases"/>
    <property type="match status" value="1"/>
</dbReference>
<dbReference type="Pfam" id="PF17851">
    <property type="entry name" value="GH43_C2"/>
    <property type="match status" value="1"/>
</dbReference>
<sequence length="99" mass="11016">MGTLGGVYDIGINKDALTGREISAHSPRIMPQRFADVNARPGYVRLRGQESRTSLNKVSILARKLTSVHARITTKMEFVPPGPPAQRETDSLLRQHELH</sequence>
<reference evidence="3 4" key="1">
    <citation type="submission" date="2019-06" db="EMBL/GenBank/DDBJ databases">
        <title>Draft genome sequence of [Clostridium] clostridioforme NBRC 113352.</title>
        <authorList>
            <person name="Miura T."/>
            <person name="Furukawa M."/>
            <person name="Shimamura M."/>
            <person name="Ohyama Y."/>
            <person name="Yamazoe A."/>
            <person name="Kawasaki H."/>
        </authorList>
    </citation>
    <scope>NUCLEOTIDE SEQUENCE [LARGE SCALE GENOMIC DNA]</scope>
    <source>
        <strain evidence="3 4">NBRC 113352</strain>
    </source>
</reference>
<feature type="compositionally biased region" description="Basic and acidic residues" evidence="1">
    <location>
        <begin position="87"/>
        <end position="99"/>
    </location>
</feature>
<dbReference type="AlphaFoldDB" id="A0A829W6Z5"/>
<comment type="caution">
    <text evidence="3">The sequence shown here is derived from an EMBL/GenBank/DDBJ whole genome shotgun (WGS) entry which is preliminary data.</text>
</comment>
<evidence type="ECO:0000259" key="2">
    <source>
        <dbReference type="Pfam" id="PF17851"/>
    </source>
</evidence>
<protein>
    <recommendedName>
        <fullName evidence="2">Beta-xylosidase C-terminal Concanavalin A-like domain-containing protein</fullName>
    </recommendedName>
</protein>
<feature type="domain" description="Beta-xylosidase C-terminal Concanavalin A-like" evidence="2">
    <location>
        <begin position="31"/>
        <end position="80"/>
    </location>
</feature>
<evidence type="ECO:0000256" key="1">
    <source>
        <dbReference type="SAM" id="MobiDB-lite"/>
    </source>
</evidence>
<evidence type="ECO:0000313" key="4">
    <source>
        <dbReference type="Proteomes" id="UP000315200"/>
    </source>
</evidence>
<gene>
    <name evidence="3" type="ORF">Ccl03g_37500</name>
</gene>
<dbReference type="Proteomes" id="UP000315200">
    <property type="component" value="Unassembled WGS sequence"/>
</dbReference>
<evidence type="ECO:0000313" key="3">
    <source>
        <dbReference type="EMBL" id="GEA38037.1"/>
    </source>
</evidence>
<accession>A0A829W6Z5</accession>
<dbReference type="RefSeq" id="WP_334291219.1">
    <property type="nucleotide sequence ID" value="NZ_BJLB01000001.1"/>
</dbReference>
<dbReference type="Gene3D" id="2.60.120.200">
    <property type="match status" value="1"/>
</dbReference>